<protein>
    <recommendedName>
        <fullName evidence="5">RING-type domain-containing protein</fullName>
    </recommendedName>
</protein>
<dbReference type="Pfam" id="PF13920">
    <property type="entry name" value="zf-C3HC4_3"/>
    <property type="match status" value="1"/>
</dbReference>
<evidence type="ECO:0000256" key="3">
    <source>
        <dbReference type="ARBA" id="ARBA00022833"/>
    </source>
</evidence>
<organism evidence="6 7">
    <name type="scientific">Rhipicephalus sanguineus</name>
    <name type="common">Brown dog tick</name>
    <name type="synonym">Ixodes sanguineus</name>
    <dbReference type="NCBI Taxonomy" id="34632"/>
    <lineage>
        <taxon>Eukaryota</taxon>
        <taxon>Metazoa</taxon>
        <taxon>Ecdysozoa</taxon>
        <taxon>Arthropoda</taxon>
        <taxon>Chelicerata</taxon>
        <taxon>Arachnida</taxon>
        <taxon>Acari</taxon>
        <taxon>Parasitiformes</taxon>
        <taxon>Ixodida</taxon>
        <taxon>Ixodoidea</taxon>
        <taxon>Ixodidae</taxon>
        <taxon>Rhipicephalinae</taxon>
        <taxon>Rhipicephalus</taxon>
        <taxon>Rhipicephalus</taxon>
    </lineage>
</organism>
<dbReference type="AlphaFoldDB" id="A0A9D4PEE3"/>
<dbReference type="Proteomes" id="UP000821837">
    <property type="component" value="Chromosome 8"/>
</dbReference>
<dbReference type="GO" id="GO:0008270">
    <property type="term" value="F:zinc ion binding"/>
    <property type="evidence" value="ECO:0007669"/>
    <property type="project" value="UniProtKB-KW"/>
</dbReference>
<dbReference type="EMBL" id="JABSTV010001254">
    <property type="protein sequence ID" value="KAH7938867.1"/>
    <property type="molecule type" value="Genomic_DNA"/>
</dbReference>
<keyword evidence="3" id="KW-0862">Zinc</keyword>
<keyword evidence="7" id="KW-1185">Reference proteome</keyword>
<evidence type="ECO:0000259" key="5">
    <source>
        <dbReference type="PROSITE" id="PS50089"/>
    </source>
</evidence>
<evidence type="ECO:0000256" key="1">
    <source>
        <dbReference type="ARBA" id="ARBA00022723"/>
    </source>
</evidence>
<reference evidence="6" key="2">
    <citation type="submission" date="2021-09" db="EMBL/GenBank/DDBJ databases">
        <authorList>
            <person name="Jia N."/>
            <person name="Wang J."/>
            <person name="Shi W."/>
            <person name="Du L."/>
            <person name="Sun Y."/>
            <person name="Zhan W."/>
            <person name="Jiang J."/>
            <person name="Wang Q."/>
            <person name="Zhang B."/>
            <person name="Ji P."/>
            <person name="Sakyi L.B."/>
            <person name="Cui X."/>
            <person name="Yuan T."/>
            <person name="Jiang B."/>
            <person name="Yang W."/>
            <person name="Lam T.T.-Y."/>
            <person name="Chang Q."/>
            <person name="Ding S."/>
            <person name="Wang X."/>
            <person name="Zhu J."/>
            <person name="Ruan X."/>
            <person name="Zhao L."/>
            <person name="Wei J."/>
            <person name="Que T."/>
            <person name="Du C."/>
            <person name="Cheng J."/>
            <person name="Dai P."/>
            <person name="Han X."/>
            <person name="Huang E."/>
            <person name="Gao Y."/>
            <person name="Liu J."/>
            <person name="Shao H."/>
            <person name="Ye R."/>
            <person name="Li L."/>
            <person name="Wei W."/>
            <person name="Wang X."/>
            <person name="Wang C."/>
            <person name="Huo Q."/>
            <person name="Li W."/>
            <person name="Guo W."/>
            <person name="Chen H."/>
            <person name="Chen S."/>
            <person name="Zhou L."/>
            <person name="Zhou L."/>
            <person name="Ni X."/>
            <person name="Tian J."/>
            <person name="Zhou Y."/>
            <person name="Sheng Y."/>
            <person name="Liu T."/>
            <person name="Pan Y."/>
            <person name="Xia L."/>
            <person name="Li J."/>
            <person name="Zhao F."/>
            <person name="Cao W."/>
        </authorList>
    </citation>
    <scope>NUCLEOTIDE SEQUENCE</scope>
    <source>
        <strain evidence="6">Rsan-2018</strain>
        <tissue evidence="6">Larvae</tissue>
    </source>
</reference>
<dbReference type="InterPro" id="IPR001841">
    <property type="entry name" value="Znf_RING"/>
</dbReference>
<evidence type="ECO:0000313" key="6">
    <source>
        <dbReference type="EMBL" id="KAH7938867.1"/>
    </source>
</evidence>
<evidence type="ECO:0000256" key="4">
    <source>
        <dbReference type="PROSITE-ProRule" id="PRU00175"/>
    </source>
</evidence>
<evidence type="ECO:0000313" key="7">
    <source>
        <dbReference type="Proteomes" id="UP000821837"/>
    </source>
</evidence>
<dbReference type="InterPro" id="IPR017907">
    <property type="entry name" value="Znf_RING_CS"/>
</dbReference>
<keyword evidence="1" id="KW-0479">Metal-binding</keyword>
<gene>
    <name evidence="6" type="ORF">HPB52_001489</name>
</gene>
<sequence length="95" mass="11092">MFPGVNPYAVFGFSENLDWSRLNFVKQIDDIRVCGACVAVARKTTFLPCRHVLCEPCYEQWKTGIKVCFLDGELCPENEVHWMEFPAEKMMRREI</sequence>
<name>A0A9D4PEE3_RHISA</name>
<dbReference type="SUPFAM" id="SSF57850">
    <property type="entry name" value="RING/U-box"/>
    <property type="match status" value="1"/>
</dbReference>
<keyword evidence="2 4" id="KW-0863">Zinc-finger</keyword>
<comment type="caution">
    <text evidence="6">The sequence shown here is derived from an EMBL/GenBank/DDBJ whole genome shotgun (WGS) entry which is preliminary data.</text>
</comment>
<dbReference type="InterPro" id="IPR013083">
    <property type="entry name" value="Znf_RING/FYVE/PHD"/>
</dbReference>
<feature type="domain" description="RING-type" evidence="5">
    <location>
        <begin position="34"/>
        <end position="79"/>
    </location>
</feature>
<evidence type="ECO:0000256" key="2">
    <source>
        <dbReference type="ARBA" id="ARBA00022771"/>
    </source>
</evidence>
<dbReference type="VEuPathDB" id="VectorBase:RSAN_045553"/>
<dbReference type="Gene3D" id="3.30.40.10">
    <property type="entry name" value="Zinc/RING finger domain, C3HC4 (zinc finger)"/>
    <property type="match status" value="1"/>
</dbReference>
<reference evidence="6" key="1">
    <citation type="journal article" date="2020" name="Cell">
        <title>Large-Scale Comparative Analyses of Tick Genomes Elucidate Their Genetic Diversity and Vector Capacities.</title>
        <authorList>
            <consortium name="Tick Genome and Microbiome Consortium (TIGMIC)"/>
            <person name="Jia N."/>
            <person name="Wang J."/>
            <person name="Shi W."/>
            <person name="Du L."/>
            <person name="Sun Y."/>
            <person name="Zhan W."/>
            <person name="Jiang J.F."/>
            <person name="Wang Q."/>
            <person name="Zhang B."/>
            <person name="Ji P."/>
            <person name="Bell-Sakyi L."/>
            <person name="Cui X.M."/>
            <person name="Yuan T.T."/>
            <person name="Jiang B.G."/>
            <person name="Yang W.F."/>
            <person name="Lam T.T."/>
            <person name="Chang Q.C."/>
            <person name="Ding S.J."/>
            <person name="Wang X.J."/>
            <person name="Zhu J.G."/>
            <person name="Ruan X.D."/>
            <person name="Zhao L."/>
            <person name="Wei J.T."/>
            <person name="Ye R.Z."/>
            <person name="Que T.C."/>
            <person name="Du C.H."/>
            <person name="Zhou Y.H."/>
            <person name="Cheng J.X."/>
            <person name="Dai P.F."/>
            <person name="Guo W.B."/>
            <person name="Han X.H."/>
            <person name="Huang E.J."/>
            <person name="Li L.F."/>
            <person name="Wei W."/>
            <person name="Gao Y.C."/>
            <person name="Liu J.Z."/>
            <person name="Shao H.Z."/>
            <person name="Wang X."/>
            <person name="Wang C.C."/>
            <person name="Yang T.C."/>
            <person name="Huo Q.B."/>
            <person name="Li W."/>
            <person name="Chen H.Y."/>
            <person name="Chen S.E."/>
            <person name="Zhou L.G."/>
            <person name="Ni X.B."/>
            <person name="Tian J.H."/>
            <person name="Sheng Y."/>
            <person name="Liu T."/>
            <person name="Pan Y.S."/>
            <person name="Xia L.Y."/>
            <person name="Li J."/>
            <person name="Zhao F."/>
            <person name="Cao W.C."/>
        </authorList>
    </citation>
    <scope>NUCLEOTIDE SEQUENCE</scope>
    <source>
        <strain evidence="6">Rsan-2018</strain>
    </source>
</reference>
<dbReference type="PROSITE" id="PS00518">
    <property type="entry name" value="ZF_RING_1"/>
    <property type="match status" value="1"/>
</dbReference>
<accession>A0A9D4PEE3</accession>
<dbReference type="PROSITE" id="PS50089">
    <property type="entry name" value="ZF_RING_2"/>
    <property type="match status" value="1"/>
</dbReference>
<proteinExistence type="predicted"/>